<accession>A0A9Q8LDT5</accession>
<gene>
    <name evidence="1" type="ORF">CLAFUR5_07913</name>
</gene>
<protein>
    <submittedName>
        <fullName evidence="1">Uncharacterized protein</fullName>
    </submittedName>
</protein>
<keyword evidence="2" id="KW-1185">Reference proteome</keyword>
<organism evidence="1 2">
    <name type="scientific">Passalora fulva</name>
    <name type="common">Tomato leaf mold</name>
    <name type="synonym">Cladosporium fulvum</name>
    <dbReference type="NCBI Taxonomy" id="5499"/>
    <lineage>
        <taxon>Eukaryota</taxon>
        <taxon>Fungi</taxon>
        <taxon>Dikarya</taxon>
        <taxon>Ascomycota</taxon>
        <taxon>Pezizomycotina</taxon>
        <taxon>Dothideomycetes</taxon>
        <taxon>Dothideomycetidae</taxon>
        <taxon>Mycosphaerellales</taxon>
        <taxon>Mycosphaerellaceae</taxon>
        <taxon>Fulvia</taxon>
    </lineage>
</organism>
<evidence type="ECO:0000313" key="2">
    <source>
        <dbReference type="Proteomes" id="UP000756132"/>
    </source>
</evidence>
<sequence length="194" mass="21174">MYDCSTDETLTETTVQPEYTGIVTLYATYTSDTKPVSTVVAQNGRLTVGGLSSSHCPIEIDLGACTLFGEYNEVRLSTTSLATVYADQRLYIQTDGTVAFSEPGDTGRYDELYDGLGSMILNDDGIDGTVTAPHGLIWRACSFVDGTSERVELRALTPTLVEQISAGKVDCEDVTVQAYVRDSDRFPFSAWQYL</sequence>
<dbReference type="RefSeq" id="XP_047759918.1">
    <property type="nucleotide sequence ID" value="XM_047907061.1"/>
</dbReference>
<reference evidence="1" key="1">
    <citation type="submission" date="2021-12" db="EMBL/GenBank/DDBJ databases">
        <authorList>
            <person name="Zaccaron A."/>
            <person name="Stergiopoulos I."/>
        </authorList>
    </citation>
    <scope>NUCLEOTIDE SEQUENCE</scope>
    <source>
        <strain evidence="1">Race5_Kim</strain>
    </source>
</reference>
<proteinExistence type="predicted"/>
<dbReference type="EMBL" id="CP090165">
    <property type="protein sequence ID" value="UJO15552.1"/>
    <property type="molecule type" value="Genomic_DNA"/>
</dbReference>
<dbReference type="Proteomes" id="UP000756132">
    <property type="component" value="Chromosome 3"/>
</dbReference>
<dbReference type="AlphaFoldDB" id="A0A9Q8LDT5"/>
<dbReference type="GeneID" id="71987791"/>
<reference evidence="1" key="2">
    <citation type="journal article" date="2022" name="Microb. Genom.">
        <title>A chromosome-scale genome assembly of the tomato pathogen Cladosporium fulvum reveals a compartmentalized genome architecture and the presence of a dispensable chromosome.</title>
        <authorList>
            <person name="Zaccaron A.Z."/>
            <person name="Chen L.H."/>
            <person name="Samaras A."/>
            <person name="Stergiopoulos I."/>
        </authorList>
    </citation>
    <scope>NUCLEOTIDE SEQUENCE</scope>
    <source>
        <strain evidence="1">Race5_Kim</strain>
    </source>
</reference>
<dbReference type="KEGG" id="ffu:CLAFUR5_07913"/>
<evidence type="ECO:0000313" key="1">
    <source>
        <dbReference type="EMBL" id="UJO15552.1"/>
    </source>
</evidence>
<name>A0A9Q8LDT5_PASFU</name>